<evidence type="ECO:0000313" key="3">
    <source>
        <dbReference type="Proteomes" id="UP000019140"/>
    </source>
</evidence>
<name>W4LBL4_9BACT</name>
<gene>
    <name evidence="2" type="ORF">ETSY2_48240</name>
</gene>
<organism evidence="2 3">
    <name type="scientific">Candidatus Entotheonella gemina</name>
    <dbReference type="NCBI Taxonomy" id="1429439"/>
    <lineage>
        <taxon>Bacteria</taxon>
        <taxon>Pseudomonadati</taxon>
        <taxon>Nitrospinota/Tectimicrobiota group</taxon>
        <taxon>Candidatus Tectimicrobiota</taxon>
        <taxon>Candidatus Entotheonellia</taxon>
        <taxon>Candidatus Entotheonellales</taxon>
        <taxon>Candidatus Entotheonellaceae</taxon>
        <taxon>Candidatus Entotheonella</taxon>
    </lineage>
</organism>
<comment type="caution">
    <text evidence="2">The sequence shown here is derived from an EMBL/GenBank/DDBJ whole genome shotgun (WGS) entry which is preliminary data.</text>
</comment>
<dbReference type="Proteomes" id="UP000019140">
    <property type="component" value="Unassembled WGS sequence"/>
</dbReference>
<feature type="transmembrane region" description="Helical" evidence="1">
    <location>
        <begin position="61"/>
        <end position="79"/>
    </location>
</feature>
<evidence type="ECO:0000313" key="2">
    <source>
        <dbReference type="EMBL" id="ETW95367.1"/>
    </source>
</evidence>
<proteinExistence type="predicted"/>
<evidence type="ECO:0000256" key="1">
    <source>
        <dbReference type="SAM" id="Phobius"/>
    </source>
</evidence>
<dbReference type="HOGENOM" id="CLU_2521445_0_0_7"/>
<accession>W4LBL4</accession>
<keyword evidence="1" id="KW-0472">Membrane</keyword>
<sequence length="84" mass="9565">MLALNFQCGLIVSTILSSLIHGMPKSVKTFDLLTGGNLFRLIEVVLNSMQEYMITRGDKDFGILGQYHIIYLIFTLMPWSRALR</sequence>
<reference evidence="2 3" key="1">
    <citation type="journal article" date="2014" name="Nature">
        <title>An environmental bacterial taxon with a large and distinct metabolic repertoire.</title>
        <authorList>
            <person name="Wilson M.C."/>
            <person name="Mori T."/>
            <person name="Ruckert C."/>
            <person name="Uria A.R."/>
            <person name="Helf M.J."/>
            <person name="Takada K."/>
            <person name="Gernert C."/>
            <person name="Steffens U.A."/>
            <person name="Heycke N."/>
            <person name="Schmitt S."/>
            <person name="Rinke C."/>
            <person name="Helfrich E.J."/>
            <person name="Brachmann A.O."/>
            <person name="Gurgui C."/>
            <person name="Wakimoto T."/>
            <person name="Kracht M."/>
            <person name="Crusemann M."/>
            <person name="Hentschel U."/>
            <person name="Abe I."/>
            <person name="Matsunaga S."/>
            <person name="Kalinowski J."/>
            <person name="Takeyama H."/>
            <person name="Piel J."/>
        </authorList>
    </citation>
    <scope>NUCLEOTIDE SEQUENCE [LARGE SCALE GENOMIC DNA]</scope>
    <source>
        <strain evidence="3">TSY2</strain>
    </source>
</reference>
<dbReference type="EMBL" id="AZHX01002324">
    <property type="protein sequence ID" value="ETW95367.1"/>
    <property type="molecule type" value="Genomic_DNA"/>
</dbReference>
<protein>
    <submittedName>
        <fullName evidence="2">Uncharacterized protein</fullName>
    </submittedName>
</protein>
<keyword evidence="1" id="KW-0812">Transmembrane</keyword>
<keyword evidence="1" id="KW-1133">Transmembrane helix</keyword>
<dbReference type="AlphaFoldDB" id="W4LBL4"/>
<keyword evidence="3" id="KW-1185">Reference proteome</keyword>